<organism evidence="2 3">
    <name type="scientific">Ruminococcus flavefaciens</name>
    <dbReference type="NCBI Taxonomy" id="1265"/>
    <lineage>
        <taxon>Bacteria</taxon>
        <taxon>Bacillati</taxon>
        <taxon>Bacillota</taxon>
        <taxon>Clostridia</taxon>
        <taxon>Eubacteriales</taxon>
        <taxon>Oscillospiraceae</taxon>
        <taxon>Ruminococcus</taxon>
    </lineage>
</organism>
<dbReference type="SUPFAM" id="SSF51735">
    <property type="entry name" value="NAD(P)-binding Rossmann-fold domains"/>
    <property type="match status" value="1"/>
</dbReference>
<sequence>MNSKDMKNKRVFITGATGFVGAHITKHLIELGANVTVLIERCDSTSYFSICGLDKKVNVYYGDISNGALIEQIIVEQKIEFIFHLAAVALQDLAYKMPKVTFQVNIVGTYNILDAARLHMDTVKAVLVASSDKVYGDSDVLPYNESMILQGSNPYDVSKVCQDMLARSFYHSYKLPVAVGRFGNIYGPGDNNFNRLIPGTVQKLENGESPVIRHPANGVFKRDFLYIKDIVNAYMYMLYNIEKEGVVGNAFNFGTGIATDIETIVNKIKAIMNCENIESVIQQSDVNEILIQQLDPTKAFERIGWKAEYSVDMGLAETVDWYRNVYFKLS</sequence>
<dbReference type="InterPro" id="IPR016040">
    <property type="entry name" value="NAD(P)-bd_dom"/>
</dbReference>
<proteinExistence type="predicted"/>
<dbReference type="InterPro" id="IPR036291">
    <property type="entry name" value="NAD(P)-bd_dom_sf"/>
</dbReference>
<dbReference type="AlphaFoldDB" id="A0A1K1NTY7"/>
<dbReference type="PANTHER" id="PTHR43000">
    <property type="entry name" value="DTDP-D-GLUCOSE 4,6-DEHYDRATASE-RELATED"/>
    <property type="match status" value="1"/>
</dbReference>
<gene>
    <name evidence="2" type="ORF">SAMN02910280_2195</name>
</gene>
<dbReference type="RefSeq" id="WP_072300430.1">
    <property type="nucleotide sequence ID" value="NZ_CAMIZA010000035.1"/>
</dbReference>
<dbReference type="Gene3D" id="3.40.50.720">
    <property type="entry name" value="NAD(P)-binding Rossmann-like Domain"/>
    <property type="match status" value="1"/>
</dbReference>
<protein>
    <submittedName>
        <fullName evidence="2">CDP-glucose 4,6-dehydratase</fullName>
    </submittedName>
</protein>
<dbReference type="Proteomes" id="UP000183461">
    <property type="component" value="Unassembled WGS sequence"/>
</dbReference>
<reference evidence="2 3" key="1">
    <citation type="submission" date="2016-11" db="EMBL/GenBank/DDBJ databases">
        <authorList>
            <person name="Jaros S."/>
            <person name="Januszkiewicz K."/>
            <person name="Wedrychowicz H."/>
        </authorList>
    </citation>
    <scope>NUCLEOTIDE SEQUENCE [LARGE SCALE GENOMIC DNA]</scope>
    <source>
        <strain evidence="2 3">YL228</strain>
    </source>
</reference>
<dbReference type="Pfam" id="PF16363">
    <property type="entry name" value="GDP_Man_Dehyd"/>
    <property type="match status" value="1"/>
</dbReference>
<dbReference type="Gene3D" id="3.90.25.10">
    <property type="entry name" value="UDP-galactose 4-epimerase, domain 1"/>
    <property type="match status" value="1"/>
</dbReference>
<name>A0A1K1NTY7_RUMFL</name>
<evidence type="ECO:0000259" key="1">
    <source>
        <dbReference type="Pfam" id="PF16363"/>
    </source>
</evidence>
<dbReference type="EMBL" id="FPIP01000005">
    <property type="protein sequence ID" value="SFW37878.1"/>
    <property type="molecule type" value="Genomic_DNA"/>
</dbReference>
<evidence type="ECO:0000313" key="3">
    <source>
        <dbReference type="Proteomes" id="UP000183461"/>
    </source>
</evidence>
<accession>A0A1K1NTY7</accession>
<feature type="domain" description="NAD(P)-binding" evidence="1">
    <location>
        <begin position="12"/>
        <end position="318"/>
    </location>
</feature>
<evidence type="ECO:0000313" key="2">
    <source>
        <dbReference type="EMBL" id="SFW37878.1"/>
    </source>
</evidence>